<dbReference type="InterPro" id="IPR038487">
    <property type="entry name" value="Mre11_capping_dom"/>
</dbReference>
<evidence type="ECO:0000259" key="20">
    <source>
        <dbReference type="SMART" id="SM01347"/>
    </source>
</evidence>
<evidence type="ECO:0000256" key="14">
    <source>
        <dbReference type="ARBA" id="ARBA00023242"/>
    </source>
</evidence>
<keyword evidence="10 16" id="KW-0378">Hydrolase</keyword>
<protein>
    <recommendedName>
        <fullName evidence="16">Double-strand break repair protein</fullName>
    </recommendedName>
</protein>
<evidence type="ECO:0000256" key="5">
    <source>
        <dbReference type="ARBA" id="ARBA00022454"/>
    </source>
</evidence>
<dbReference type="GO" id="GO:0042138">
    <property type="term" value="P:meiotic DNA double-strand break formation"/>
    <property type="evidence" value="ECO:0007669"/>
    <property type="project" value="TreeGrafter"/>
</dbReference>
<dbReference type="Gene3D" id="3.60.21.10">
    <property type="match status" value="1"/>
</dbReference>
<dbReference type="GO" id="GO:0006303">
    <property type="term" value="P:double-strand break repair via nonhomologous end joining"/>
    <property type="evidence" value="ECO:0007669"/>
    <property type="project" value="TreeGrafter"/>
</dbReference>
<evidence type="ECO:0000313" key="22">
    <source>
        <dbReference type="Proteomes" id="UP001153737"/>
    </source>
</evidence>
<dbReference type="EMBL" id="OU896708">
    <property type="protein sequence ID" value="CAH1155365.1"/>
    <property type="molecule type" value="Genomic_DNA"/>
</dbReference>
<dbReference type="FunFam" id="3.60.21.10:FF:000011">
    <property type="entry name" value="Double-strand break repair protein"/>
    <property type="match status" value="1"/>
</dbReference>
<dbReference type="InterPro" id="IPR029052">
    <property type="entry name" value="Metallo-depent_PP-like"/>
</dbReference>
<feature type="region of interest" description="Disordered" evidence="19">
    <location>
        <begin position="523"/>
        <end position="607"/>
    </location>
</feature>
<dbReference type="Pfam" id="PF04152">
    <property type="entry name" value="Mre11_DNA_bind"/>
    <property type="match status" value="1"/>
</dbReference>
<dbReference type="SUPFAM" id="SSF56300">
    <property type="entry name" value="Metallo-dependent phosphatases"/>
    <property type="match status" value="1"/>
</dbReference>
<feature type="domain" description="Mre11 DNA-binding" evidence="20">
    <location>
        <begin position="301"/>
        <end position="465"/>
    </location>
</feature>
<dbReference type="GO" id="GO:0030145">
    <property type="term" value="F:manganese ion binding"/>
    <property type="evidence" value="ECO:0007669"/>
    <property type="project" value="UniProtKB-UniRule"/>
</dbReference>
<dbReference type="Pfam" id="PF00149">
    <property type="entry name" value="Metallophos"/>
    <property type="match status" value="1"/>
</dbReference>
<dbReference type="GO" id="GO:0000724">
    <property type="term" value="P:double-strand break repair via homologous recombination"/>
    <property type="evidence" value="ECO:0007669"/>
    <property type="project" value="TreeGrafter"/>
</dbReference>
<comment type="function">
    <text evidence="16">Core component of the MRN complex, which plays a central role in double-strand break (DSB) repair, DNA recombination, maintenance of telomere integrity and meiosis. The MRN complex is involved in the repair of DNA double-strand breaks (DSBs) via homologous recombination (HR), an error-free mechanism which primarily occurs during S and G2 phases. The complex (1) mediates the end resection of damaged DNA, which generates proper single-stranded DNA, a key initial steps in HR, and is (2) required for the recruitment of other repair factors and efficient activation of ATM and ATR upon DNA damage. Within the MRN complex, MRE11 possesses both single-strand endonuclease activity and double-strand-specific 3'-5' exonuclease activity. MRE11 first endonucleolytically cleaves the 5' strand at DNA DSB ends to prevent non-homologous end joining (NHEJ) and licence HR. It then generates a single-stranded DNA gap via 3' to 5' exonucleolytic degradation, which is required for single-strand invasion and recombination.</text>
</comment>
<evidence type="ECO:0000256" key="13">
    <source>
        <dbReference type="ARBA" id="ARBA00023211"/>
    </source>
</evidence>
<evidence type="ECO:0000256" key="6">
    <source>
        <dbReference type="ARBA" id="ARBA00022722"/>
    </source>
</evidence>
<dbReference type="GO" id="GO:0000014">
    <property type="term" value="F:single-stranded DNA endodeoxyribonuclease activity"/>
    <property type="evidence" value="ECO:0007669"/>
    <property type="project" value="TreeGrafter"/>
</dbReference>
<dbReference type="SMART" id="SM01347">
    <property type="entry name" value="Mre11_DNA_bind"/>
    <property type="match status" value="1"/>
</dbReference>
<comment type="similarity">
    <text evidence="4 16 18">Belongs to the MRE11/RAD32 family.</text>
</comment>
<evidence type="ECO:0000256" key="7">
    <source>
        <dbReference type="ARBA" id="ARBA00022723"/>
    </source>
</evidence>
<evidence type="ECO:0000256" key="19">
    <source>
        <dbReference type="SAM" id="MobiDB-lite"/>
    </source>
</evidence>
<evidence type="ECO:0000256" key="16">
    <source>
        <dbReference type="PIRNR" id="PIRNR000882"/>
    </source>
</evidence>
<organism evidence="21 22">
    <name type="scientific">Phaedon cochleariae</name>
    <name type="common">Mustard beetle</name>
    <dbReference type="NCBI Taxonomy" id="80249"/>
    <lineage>
        <taxon>Eukaryota</taxon>
        <taxon>Metazoa</taxon>
        <taxon>Ecdysozoa</taxon>
        <taxon>Arthropoda</taxon>
        <taxon>Hexapoda</taxon>
        <taxon>Insecta</taxon>
        <taxon>Pterygota</taxon>
        <taxon>Neoptera</taxon>
        <taxon>Endopterygota</taxon>
        <taxon>Coleoptera</taxon>
        <taxon>Polyphaga</taxon>
        <taxon>Cucujiformia</taxon>
        <taxon>Chrysomeloidea</taxon>
        <taxon>Chrysomelidae</taxon>
        <taxon>Chrysomelinae</taxon>
        <taxon>Chrysomelini</taxon>
        <taxon>Phaedon</taxon>
    </lineage>
</organism>
<dbReference type="GO" id="GO:0000723">
    <property type="term" value="P:telomere maintenance"/>
    <property type="evidence" value="ECO:0007669"/>
    <property type="project" value="TreeGrafter"/>
</dbReference>
<dbReference type="GO" id="GO:0007095">
    <property type="term" value="P:mitotic G2 DNA damage checkpoint signaling"/>
    <property type="evidence" value="ECO:0007669"/>
    <property type="project" value="TreeGrafter"/>
</dbReference>
<dbReference type="InterPro" id="IPR041796">
    <property type="entry name" value="Mre11_N"/>
</dbReference>
<keyword evidence="5" id="KW-0158">Chromosome</keyword>
<evidence type="ECO:0000256" key="12">
    <source>
        <dbReference type="ARBA" id="ARBA00023204"/>
    </source>
</evidence>
<keyword evidence="14 16" id="KW-0539">Nucleus</keyword>
<dbReference type="GO" id="GO:0031573">
    <property type="term" value="P:mitotic intra-S DNA damage checkpoint signaling"/>
    <property type="evidence" value="ECO:0007669"/>
    <property type="project" value="TreeGrafter"/>
</dbReference>
<keyword evidence="22" id="KW-1185">Reference proteome</keyword>
<comment type="subcellular location">
    <subcellularLocation>
        <location evidence="3">Chromosome</location>
    </subcellularLocation>
    <subcellularLocation>
        <location evidence="2 16">Nucleus</location>
    </subcellularLocation>
</comment>
<dbReference type="OrthoDB" id="30417at2759"/>
<feature type="compositionally biased region" description="Basic residues" evidence="19">
    <location>
        <begin position="595"/>
        <end position="607"/>
    </location>
</feature>
<keyword evidence="9 16" id="KW-0227">DNA damage</keyword>
<keyword evidence="6 16" id="KW-0540">Nuclease</keyword>
<gene>
    <name evidence="21" type="ORF">PHAECO_LOCUS6779</name>
</gene>
<evidence type="ECO:0000256" key="15">
    <source>
        <dbReference type="ARBA" id="ARBA00023254"/>
    </source>
</evidence>
<dbReference type="GO" id="GO:0008296">
    <property type="term" value="F:3'-5'-DNA exonuclease activity"/>
    <property type="evidence" value="ECO:0007669"/>
    <property type="project" value="InterPro"/>
</dbReference>
<dbReference type="InterPro" id="IPR007281">
    <property type="entry name" value="Mre11_DNA-bd"/>
</dbReference>
<reference evidence="21" key="2">
    <citation type="submission" date="2022-10" db="EMBL/GenBank/DDBJ databases">
        <authorList>
            <consortium name="ENA_rothamsted_submissions"/>
            <consortium name="culmorum"/>
            <person name="King R."/>
        </authorList>
    </citation>
    <scope>NUCLEOTIDE SEQUENCE</scope>
</reference>
<accession>A0A9P0GUD9</accession>
<evidence type="ECO:0000313" key="21">
    <source>
        <dbReference type="EMBL" id="CAH1155365.1"/>
    </source>
</evidence>
<keyword evidence="11 16" id="KW-0269">Exonuclease</keyword>
<dbReference type="PANTHER" id="PTHR10139:SF1">
    <property type="entry name" value="DOUBLE-STRAND BREAK REPAIR PROTEIN MRE11"/>
    <property type="match status" value="1"/>
</dbReference>
<dbReference type="Gene3D" id="3.30.110.110">
    <property type="entry name" value="Mre11, capping domain"/>
    <property type="match status" value="1"/>
</dbReference>
<feature type="compositionally biased region" description="Acidic residues" evidence="19">
    <location>
        <begin position="545"/>
        <end position="560"/>
    </location>
</feature>
<name>A0A9P0GUD9_PHACE</name>
<proteinExistence type="inferred from homology"/>
<dbReference type="InterPro" id="IPR004843">
    <property type="entry name" value="Calcineurin-like_PHP"/>
</dbReference>
<evidence type="ECO:0000256" key="3">
    <source>
        <dbReference type="ARBA" id="ARBA00004286"/>
    </source>
</evidence>
<evidence type="ECO:0000256" key="8">
    <source>
        <dbReference type="ARBA" id="ARBA00022759"/>
    </source>
</evidence>
<sequence length="607" mass="68391">MGNSTEEDLCSQTTNRDDGDILTILVATDIHLGFEEKDPIRDQDTYDTFEEILKIASAEEVDFILLGGDLFHHSRPSPYCIFKCTELLRRYCLGDKPVEIEFLSDPSRNFHNVYNPTVNYEDPNLNVSIPVFSIHGNHDDPTGQKQISAMDLMSTSGLINYFGRWNNFDKVEVEPILLKKGATKLALYGLSHIKDERLGRLFLDKKVKMMAPEDQDDWFHLLVWHQNRATRGVKNFIPDDSLPDFLDLVIWGHEHDCRIEPERKHNDVYVSQPGSSVATSLAAGEAIPKKVGILKVHHKQFQMIPVDLKTVRPFIFEELVLKNLDDMMNDDNSGLTPNELTLEVVTKKVESMMEEAKQLGRVGKASEKPLIRLNVKCRDERQVFNAIRFGQQYNGRVANPDDMVKCQPIKEPVRRGKGDGKDKITFNDGPVLADRVEDIISKYFAENDTLKGLSIGPLNEGVKRFIDSNNADAVSDVAEFMIKETIEYLATRLPEIEEAENMILACKTVRDEQENLNTIRQVLDKPQKKRSVTNDDVSQRKSSKDDDDGMTIDDDDDDDSNASASPVKGKGLWGDTSNSSKPTRGPGSRGGRGSRGPRRARGKGRAN</sequence>
<evidence type="ECO:0000256" key="10">
    <source>
        <dbReference type="ARBA" id="ARBA00022801"/>
    </source>
</evidence>
<dbReference type="GO" id="GO:0035861">
    <property type="term" value="C:site of double-strand break"/>
    <property type="evidence" value="ECO:0007669"/>
    <property type="project" value="TreeGrafter"/>
</dbReference>
<dbReference type="AlphaFoldDB" id="A0A9P0GUD9"/>
<keyword evidence="12 16" id="KW-0234">DNA repair</keyword>
<dbReference type="Proteomes" id="UP001153737">
    <property type="component" value="Chromosome 2"/>
</dbReference>
<comment type="cofactor">
    <cofactor evidence="1 16">
        <name>Mn(2+)</name>
        <dbReference type="ChEBI" id="CHEBI:29035"/>
    </cofactor>
</comment>
<dbReference type="GO" id="GO:0097552">
    <property type="term" value="P:mitochondrial double-strand break repair via homologous recombination"/>
    <property type="evidence" value="ECO:0007669"/>
    <property type="project" value="TreeGrafter"/>
</dbReference>
<reference evidence="21" key="1">
    <citation type="submission" date="2022-01" db="EMBL/GenBank/DDBJ databases">
        <authorList>
            <person name="King R."/>
        </authorList>
    </citation>
    <scope>NUCLEOTIDE SEQUENCE</scope>
</reference>
<evidence type="ECO:0000256" key="2">
    <source>
        <dbReference type="ARBA" id="ARBA00004123"/>
    </source>
</evidence>
<dbReference type="PIRSF" id="PIRSF000882">
    <property type="entry name" value="DSB_repair_MRE11"/>
    <property type="match status" value="1"/>
</dbReference>
<evidence type="ECO:0000256" key="4">
    <source>
        <dbReference type="ARBA" id="ARBA00009028"/>
    </source>
</evidence>
<evidence type="ECO:0000256" key="17">
    <source>
        <dbReference type="PIRSR" id="PIRSR000882-1"/>
    </source>
</evidence>
<dbReference type="PANTHER" id="PTHR10139">
    <property type="entry name" value="DOUBLE-STRAND BREAK REPAIR PROTEIN MRE11"/>
    <property type="match status" value="1"/>
</dbReference>
<keyword evidence="15 16" id="KW-0469">Meiosis</keyword>
<evidence type="ECO:0000256" key="18">
    <source>
        <dbReference type="RuleBase" id="RU003447"/>
    </source>
</evidence>
<keyword evidence="8 16" id="KW-0255">Endonuclease</keyword>
<evidence type="ECO:0000256" key="9">
    <source>
        <dbReference type="ARBA" id="ARBA00022763"/>
    </source>
</evidence>
<keyword evidence="13 16" id="KW-0464">Manganese</keyword>
<evidence type="ECO:0000256" key="11">
    <source>
        <dbReference type="ARBA" id="ARBA00022839"/>
    </source>
</evidence>
<evidence type="ECO:0000256" key="1">
    <source>
        <dbReference type="ARBA" id="ARBA00001936"/>
    </source>
</evidence>
<keyword evidence="7" id="KW-0479">Metal-binding</keyword>
<dbReference type="CDD" id="cd00840">
    <property type="entry name" value="MPP_Mre11_N"/>
    <property type="match status" value="1"/>
</dbReference>
<feature type="active site" description="Proton donor" evidence="17">
    <location>
        <position position="138"/>
    </location>
</feature>
<dbReference type="GO" id="GO:0030870">
    <property type="term" value="C:Mre11 complex"/>
    <property type="evidence" value="ECO:0007669"/>
    <property type="project" value="UniProtKB-UniRule"/>
</dbReference>
<dbReference type="InterPro" id="IPR003701">
    <property type="entry name" value="Mre11"/>
</dbReference>
<dbReference type="NCBIfam" id="TIGR00583">
    <property type="entry name" value="mre11"/>
    <property type="match status" value="1"/>
</dbReference>